<accession>A0ABD2QF31</accession>
<feature type="region of interest" description="Disordered" evidence="1">
    <location>
        <begin position="452"/>
        <end position="490"/>
    </location>
</feature>
<reference evidence="3 4" key="1">
    <citation type="submission" date="2024-11" db="EMBL/GenBank/DDBJ databases">
        <title>Adaptive evolution of stress response genes in parasites aligns with host niche diversity.</title>
        <authorList>
            <person name="Hahn C."/>
            <person name="Resl P."/>
        </authorList>
    </citation>
    <scope>NUCLEOTIDE SEQUENCE [LARGE SCALE GENOMIC DNA]</scope>
    <source>
        <strain evidence="3">EGGRZ-B1_66</strain>
        <tissue evidence="3">Body</tissue>
    </source>
</reference>
<feature type="region of interest" description="Disordered" evidence="1">
    <location>
        <begin position="303"/>
        <end position="341"/>
    </location>
</feature>
<feature type="compositionally biased region" description="Low complexity" evidence="1">
    <location>
        <begin position="452"/>
        <end position="467"/>
    </location>
</feature>
<evidence type="ECO:0000313" key="3">
    <source>
        <dbReference type="EMBL" id="KAL3318144.1"/>
    </source>
</evidence>
<dbReference type="InterPro" id="IPR057092">
    <property type="entry name" value="SAM_KIDINS220"/>
</dbReference>
<keyword evidence="4" id="KW-1185">Reference proteome</keyword>
<dbReference type="InterPro" id="IPR052771">
    <property type="entry name" value="Neurotrophin_sig_adaptor"/>
</dbReference>
<dbReference type="Pfam" id="PF23307">
    <property type="entry name" value="SAM_KIDINS220"/>
    <property type="match status" value="1"/>
</dbReference>
<evidence type="ECO:0000259" key="2">
    <source>
        <dbReference type="Pfam" id="PF23307"/>
    </source>
</evidence>
<feature type="region of interest" description="Disordered" evidence="1">
    <location>
        <begin position="395"/>
        <end position="439"/>
    </location>
</feature>
<evidence type="ECO:0000313" key="4">
    <source>
        <dbReference type="Proteomes" id="UP001626550"/>
    </source>
</evidence>
<dbReference type="EMBL" id="JBJKFK010000282">
    <property type="protein sequence ID" value="KAL3318144.1"/>
    <property type="molecule type" value="Genomic_DNA"/>
</dbReference>
<dbReference type="PANTHER" id="PTHR24116">
    <property type="entry name" value="KINASE D-INTERACTING SUBSTRATE OF 220 KDA"/>
    <property type="match status" value="1"/>
</dbReference>
<sequence>MSTTSFSGRSTNTAQTAAATLLYHALTEMASRDEEASRLAHFLRGGPRRPEDLSFGMPKVGSIRAAQLVQVMAMSPFLNPQMRRWIRNVLQTRGLTVSKSLAKDADSARDAMNVSRRSALNLLGRNSNLSGFFEEEVDRALNSSVGRSSSQARNMSSAHGCFVKLKNGYPSKALSKLSIDEICRMIKDIEGTTSVSEPALEERVRRMNLSGTVLSVCNLNDLKAELNMNFGDWQLFIALIEYLRKLEVDEIVEMKEPLIYSKITRSQLDLQNLLSMKRSQELKQFEGVDNVYINGGTLAKLVDEKKERQSSRKSTGSRRSRGGKQDEEILSSTISMTDDMNNSTSISIAQEEEDSLSTFAVLSPVKVMHNHHQLGHGAHGKCDCDFWYKLENSLGKRGDKPRAEDEDSPVIEKSGQKRRAGAVVESSSETVEHDSSSCSSLLAEEASFSSNDRSYSSMFSSEGSSSSEDQLQPPVVPNRGKPRTLKETKT</sequence>
<comment type="caution">
    <text evidence="3">The sequence shown here is derived from an EMBL/GenBank/DDBJ whole genome shotgun (WGS) entry which is preliminary data.</text>
</comment>
<gene>
    <name evidence="3" type="ORF">Ciccas_003193</name>
</gene>
<evidence type="ECO:0000256" key="1">
    <source>
        <dbReference type="SAM" id="MobiDB-lite"/>
    </source>
</evidence>
<dbReference type="AlphaFoldDB" id="A0ABD2QF31"/>
<organism evidence="3 4">
    <name type="scientific">Cichlidogyrus casuarinus</name>
    <dbReference type="NCBI Taxonomy" id="1844966"/>
    <lineage>
        <taxon>Eukaryota</taxon>
        <taxon>Metazoa</taxon>
        <taxon>Spiralia</taxon>
        <taxon>Lophotrochozoa</taxon>
        <taxon>Platyhelminthes</taxon>
        <taxon>Monogenea</taxon>
        <taxon>Monopisthocotylea</taxon>
        <taxon>Dactylogyridea</taxon>
        <taxon>Ancyrocephalidae</taxon>
        <taxon>Cichlidogyrus</taxon>
    </lineage>
</organism>
<protein>
    <recommendedName>
        <fullName evidence="2">Kinase D-interacting substrate of 220 kDa-like SAM domain-containing protein</fullName>
    </recommendedName>
</protein>
<dbReference type="PANTHER" id="PTHR24116:SF0">
    <property type="entry name" value="KINASE D-INTERACTING SUBSTRATE OF 220 KDA"/>
    <property type="match status" value="1"/>
</dbReference>
<feature type="compositionally biased region" description="Polar residues" evidence="1">
    <location>
        <begin position="330"/>
        <end position="341"/>
    </location>
</feature>
<dbReference type="Proteomes" id="UP001626550">
    <property type="component" value="Unassembled WGS sequence"/>
</dbReference>
<name>A0ABD2QF31_9PLAT</name>
<proteinExistence type="predicted"/>
<feature type="domain" description="Kinase D-interacting substrate of 220 kDa-like SAM" evidence="2">
    <location>
        <begin position="172"/>
        <end position="250"/>
    </location>
</feature>